<feature type="domain" description="HTH cro/C1-type" evidence="1">
    <location>
        <begin position="64"/>
        <end position="113"/>
    </location>
</feature>
<keyword evidence="3" id="KW-1185">Reference proteome</keyword>
<dbReference type="CDD" id="cd00093">
    <property type="entry name" value="HTH_XRE"/>
    <property type="match status" value="1"/>
</dbReference>
<dbReference type="PROSITE" id="PS50943">
    <property type="entry name" value="HTH_CROC1"/>
    <property type="match status" value="1"/>
</dbReference>
<dbReference type="InterPro" id="IPR041413">
    <property type="entry name" value="MLTR_LBD"/>
</dbReference>
<organism evidence="2 3">
    <name type="scientific">Streptomyces nigrescens</name>
    <dbReference type="NCBI Taxonomy" id="1920"/>
    <lineage>
        <taxon>Bacteria</taxon>
        <taxon>Bacillati</taxon>
        <taxon>Actinomycetota</taxon>
        <taxon>Actinomycetes</taxon>
        <taxon>Kitasatosporales</taxon>
        <taxon>Streptomycetaceae</taxon>
        <taxon>Streptomyces</taxon>
    </lineage>
</organism>
<evidence type="ECO:0000259" key="1">
    <source>
        <dbReference type="PROSITE" id="PS50943"/>
    </source>
</evidence>
<dbReference type="InterPro" id="IPR001387">
    <property type="entry name" value="Cro/C1-type_HTH"/>
</dbReference>
<evidence type="ECO:0000313" key="2">
    <source>
        <dbReference type="EMBL" id="BDM70164.1"/>
    </source>
</evidence>
<dbReference type="PANTHER" id="PTHR35010">
    <property type="entry name" value="BLL4672 PROTEIN-RELATED"/>
    <property type="match status" value="1"/>
</dbReference>
<evidence type="ECO:0000313" key="3">
    <source>
        <dbReference type="Proteomes" id="UP001059597"/>
    </source>
</evidence>
<proteinExistence type="predicted"/>
<dbReference type="Gene3D" id="3.30.450.180">
    <property type="match status" value="1"/>
</dbReference>
<dbReference type="SUPFAM" id="SSF47413">
    <property type="entry name" value="lambda repressor-like DNA-binding domains"/>
    <property type="match status" value="1"/>
</dbReference>
<accession>A0ABM7ZUZ1</accession>
<dbReference type="InterPro" id="IPR010982">
    <property type="entry name" value="Lambda_DNA-bd_dom_sf"/>
</dbReference>
<dbReference type="Gene3D" id="1.10.260.40">
    <property type="entry name" value="lambda repressor-like DNA-binding domains"/>
    <property type="match status" value="1"/>
</dbReference>
<dbReference type="SMART" id="SM00530">
    <property type="entry name" value="HTH_XRE"/>
    <property type="match status" value="1"/>
</dbReference>
<dbReference type="Pfam" id="PF13560">
    <property type="entry name" value="HTH_31"/>
    <property type="match status" value="1"/>
</dbReference>
<name>A0ABM7ZUZ1_STRNI</name>
<dbReference type="PANTHER" id="PTHR35010:SF2">
    <property type="entry name" value="BLL4672 PROTEIN"/>
    <property type="match status" value="1"/>
</dbReference>
<reference evidence="2" key="1">
    <citation type="submission" date="2022-06" db="EMBL/GenBank/DDBJ databases">
        <title>Complete genome sequence of Streptomyces nigrescens HEK616.</title>
        <authorList>
            <person name="Asamizu S."/>
            <person name="Onaka H."/>
        </authorList>
    </citation>
    <scope>NUCLEOTIDE SEQUENCE</scope>
    <source>
        <strain evidence="2">HEK616</strain>
    </source>
</reference>
<dbReference type="Pfam" id="PF17765">
    <property type="entry name" value="MLTR_LBD"/>
    <property type="match status" value="1"/>
</dbReference>
<gene>
    <name evidence="2" type="ORF">HEK616_36510</name>
</gene>
<dbReference type="EMBL" id="AP026073">
    <property type="protein sequence ID" value="BDM70164.1"/>
    <property type="molecule type" value="Genomic_DNA"/>
</dbReference>
<sequence length="323" mass="35747">MPSLAALHGLVGSTGRASYALGDRLGEEQTQGMGNNDLGDFLRARRAGLTPDEVGLPVEFGAGRRVAGLRRGEVAQLAGVSTEYYTRLEQGRARQPSEQVLHALCDALRFDDIERRHLFALAGTTAGHKDRAEHSSRLRPALRQVLESMDLAPAFVSDRDLTVVGGNALWALLFPDVAELPRRERSMARWTLLDPRARLVWCDWERVARDYVHGLRRAAAAQPRNQRIANLIGELMMRSPEFPAWWSEHRVQERTTGLKRLHHPLAGDLELQYEIFTSAADPGQSLVVYCAPSGSPSQERLRLLASWGSEPATATTQDTAAES</sequence>
<dbReference type="Proteomes" id="UP001059597">
    <property type="component" value="Chromosome"/>
</dbReference>
<protein>
    <submittedName>
        <fullName evidence="2">Transcriptional regulator</fullName>
    </submittedName>
</protein>